<sequence>MEQMPLRGPEGTTTEITIDTIENGDWLVVYDEHWWLAKAIDVNTEHQDVKVEFLHPHGPTAHFHPGRKDVCFCPIADILVKLHGKASPLQSSCTRELFNMGPDVMDFIEGKHVHRLLPIA</sequence>
<evidence type="ECO:0000313" key="1">
    <source>
        <dbReference type="EMBL" id="KAJ8394331.1"/>
    </source>
</evidence>
<name>A0AAD7WEP6_9TELE</name>
<reference evidence="1" key="1">
    <citation type="journal article" date="2023" name="Science">
        <title>Genome structures resolve the early diversification of teleost fishes.</title>
        <authorList>
            <person name="Parey E."/>
            <person name="Louis A."/>
            <person name="Montfort J."/>
            <person name="Bouchez O."/>
            <person name="Roques C."/>
            <person name="Iampietro C."/>
            <person name="Lluch J."/>
            <person name="Castinel A."/>
            <person name="Donnadieu C."/>
            <person name="Desvignes T."/>
            <person name="Floi Bucao C."/>
            <person name="Jouanno E."/>
            <person name="Wen M."/>
            <person name="Mejri S."/>
            <person name="Dirks R."/>
            <person name="Jansen H."/>
            <person name="Henkel C."/>
            <person name="Chen W.J."/>
            <person name="Zahm M."/>
            <person name="Cabau C."/>
            <person name="Klopp C."/>
            <person name="Thompson A.W."/>
            <person name="Robinson-Rechavi M."/>
            <person name="Braasch I."/>
            <person name="Lecointre G."/>
            <person name="Bobe J."/>
            <person name="Postlethwait J.H."/>
            <person name="Berthelot C."/>
            <person name="Roest Crollius H."/>
            <person name="Guiguen Y."/>
        </authorList>
    </citation>
    <scope>NUCLEOTIDE SEQUENCE</scope>
    <source>
        <strain evidence="1">NC1722</strain>
    </source>
</reference>
<proteinExistence type="predicted"/>
<keyword evidence="2" id="KW-1185">Reference proteome</keyword>
<protein>
    <submittedName>
        <fullName evidence="1">Uncharacterized protein</fullName>
    </submittedName>
</protein>
<comment type="caution">
    <text evidence="1">The sequence shown here is derived from an EMBL/GenBank/DDBJ whole genome shotgun (WGS) entry which is preliminary data.</text>
</comment>
<dbReference type="EMBL" id="JAINUG010000127">
    <property type="protein sequence ID" value="KAJ8394331.1"/>
    <property type="molecule type" value="Genomic_DNA"/>
</dbReference>
<evidence type="ECO:0000313" key="2">
    <source>
        <dbReference type="Proteomes" id="UP001221898"/>
    </source>
</evidence>
<accession>A0AAD7WEP6</accession>
<organism evidence="1 2">
    <name type="scientific">Aldrovandia affinis</name>
    <dbReference type="NCBI Taxonomy" id="143900"/>
    <lineage>
        <taxon>Eukaryota</taxon>
        <taxon>Metazoa</taxon>
        <taxon>Chordata</taxon>
        <taxon>Craniata</taxon>
        <taxon>Vertebrata</taxon>
        <taxon>Euteleostomi</taxon>
        <taxon>Actinopterygii</taxon>
        <taxon>Neopterygii</taxon>
        <taxon>Teleostei</taxon>
        <taxon>Notacanthiformes</taxon>
        <taxon>Halosauridae</taxon>
        <taxon>Aldrovandia</taxon>
    </lineage>
</organism>
<dbReference type="Proteomes" id="UP001221898">
    <property type="component" value="Unassembled WGS sequence"/>
</dbReference>
<dbReference type="AlphaFoldDB" id="A0AAD7WEP6"/>
<gene>
    <name evidence="1" type="ORF">AAFF_G00047380</name>
</gene>